<dbReference type="Gene3D" id="1.10.540.10">
    <property type="entry name" value="Acyl-CoA dehydrogenase/oxidase, N-terminal domain"/>
    <property type="match status" value="1"/>
</dbReference>
<dbReference type="Pfam" id="PF02771">
    <property type="entry name" value="Acyl-CoA_dh_N"/>
    <property type="match status" value="1"/>
</dbReference>
<feature type="domain" description="Acyl-CoA dehydrogenase C-terminal" evidence="3">
    <location>
        <begin position="267"/>
        <end position="407"/>
    </location>
</feature>
<dbReference type="GO" id="GO:0050660">
    <property type="term" value="F:flavin adenine dinucleotide binding"/>
    <property type="evidence" value="ECO:0007669"/>
    <property type="project" value="InterPro"/>
</dbReference>
<keyword evidence="1 4" id="KW-0560">Oxidoreductase</keyword>
<dbReference type="GO" id="GO:0006552">
    <property type="term" value="P:L-leucine catabolic process"/>
    <property type="evidence" value="ECO:0007669"/>
    <property type="project" value="TreeGrafter"/>
</dbReference>
<accession>A0A157Q5Y3</accession>
<dbReference type="InterPro" id="IPR036250">
    <property type="entry name" value="AcylCo_DH-like_C"/>
</dbReference>
<dbReference type="RefSeq" id="WP_082887281.1">
    <property type="nucleotide sequence ID" value="NZ_FKBS01000017.1"/>
</dbReference>
<dbReference type="EMBL" id="FKBS01000017">
    <property type="protein sequence ID" value="SAI41034.1"/>
    <property type="molecule type" value="Genomic_DNA"/>
</dbReference>
<evidence type="ECO:0000256" key="1">
    <source>
        <dbReference type="ARBA" id="ARBA00023002"/>
    </source>
</evidence>
<protein>
    <submittedName>
        <fullName evidence="4">Acyl-CoA dehydrogenase</fullName>
        <ecNumber evidence="4">1.3.99.-</ecNumber>
    </submittedName>
</protein>
<evidence type="ECO:0000259" key="2">
    <source>
        <dbReference type="Pfam" id="PF02771"/>
    </source>
</evidence>
<dbReference type="Gene3D" id="1.20.140.10">
    <property type="entry name" value="Butyryl-CoA Dehydrogenase, subunit A, domain 3"/>
    <property type="match status" value="1"/>
</dbReference>
<evidence type="ECO:0000259" key="3">
    <source>
        <dbReference type="Pfam" id="PF08028"/>
    </source>
</evidence>
<dbReference type="Pfam" id="PF08028">
    <property type="entry name" value="Acyl-CoA_dh_2"/>
    <property type="match status" value="1"/>
</dbReference>
<dbReference type="SUPFAM" id="SSF47203">
    <property type="entry name" value="Acyl-CoA dehydrogenase C-terminal domain-like"/>
    <property type="match status" value="1"/>
</dbReference>
<evidence type="ECO:0000313" key="4">
    <source>
        <dbReference type="EMBL" id="SAI41034.1"/>
    </source>
</evidence>
<dbReference type="AlphaFoldDB" id="A0A157Q5Y3"/>
<dbReference type="OrthoDB" id="6184213at2"/>
<dbReference type="Gene3D" id="2.40.110.10">
    <property type="entry name" value="Butyryl-CoA Dehydrogenase, subunit A, domain 2"/>
    <property type="match status" value="1"/>
</dbReference>
<dbReference type="InterPro" id="IPR037069">
    <property type="entry name" value="AcylCoA_DH/ox_N_sf"/>
</dbReference>
<dbReference type="EC" id="1.3.99.-" evidence="4"/>
<evidence type="ECO:0000313" key="5">
    <source>
        <dbReference type="Proteomes" id="UP000077037"/>
    </source>
</evidence>
<dbReference type="PANTHER" id="PTHR43884">
    <property type="entry name" value="ACYL-COA DEHYDROGENASE"/>
    <property type="match status" value="1"/>
</dbReference>
<dbReference type="SUPFAM" id="SSF56645">
    <property type="entry name" value="Acyl-CoA dehydrogenase NM domain-like"/>
    <property type="match status" value="1"/>
</dbReference>
<feature type="domain" description="Acyl-CoA dehydrogenase/oxidase N-terminal" evidence="2">
    <location>
        <begin position="57"/>
        <end position="150"/>
    </location>
</feature>
<gene>
    <name evidence="4" type="ORF">SAMEA1982600_03252</name>
</gene>
<dbReference type="InterPro" id="IPR013786">
    <property type="entry name" value="AcylCoA_DH/ox_N"/>
</dbReference>
<dbReference type="InterPro" id="IPR013107">
    <property type="entry name" value="Acyl-CoA_DH_C"/>
</dbReference>
<dbReference type="PIRSF" id="PIRSF016578">
    <property type="entry name" value="HsaA"/>
    <property type="match status" value="1"/>
</dbReference>
<name>A0A157Q5Y3_9BORD</name>
<sequence length="436" mass="46954">MTDSTRAFTSTGTVHAEGLSAPAAATFDSPADSGAWGAAPSARYESLAQAWRPLFARIRASAVERDVHHRLPHEEIAWLREAGFARVRLPREFGGAGATLPELFALLVELGAADTNVVNALRAHLGFVEDVLNSREAPWRARWLDRLATGTLIGAGLSEAGSAKVGTFSTHLTRTADGARLNGQKFYTTGSLFADWIGVAAQEGDATVYLQVPRTAPGVEVLDDWDGFGQALTASGTARFTDVAIQPDWLRPSAERFPYAVPFYQLVHLASIAGIGRALADDVAQRVRQRDRVYSHGNAARVSEDPQILQVVGRARSAAYAARAIALQAARAIQGSHDAHEDPAAGEVQRRRADTLAHVEVDQSVSVITRLVLDASTDLFDALGASATLRTEGLDRYWRNARTISSHNPRIYRERQVGAYAVNGTAPPTSYRVGKG</sequence>
<dbReference type="InterPro" id="IPR009100">
    <property type="entry name" value="AcylCoA_DH/oxidase_NM_dom_sf"/>
</dbReference>
<reference evidence="4 5" key="1">
    <citation type="submission" date="2016-03" db="EMBL/GenBank/DDBJ databases">
        <authorList>
            <consortium name="Pathogen Informatics"/>
        </authorList>
    </citation>
    <scope>NUCLEOTIDE SEQUENCE [LARGE SCALE GENOMIC DNA]</scope>
    <source>
        <strain evidence="4 5">NCTC13364</strain>
    </source>
</reference>
<proteinExistence type="predicted"/>
<dbReference type="InterPro" id="IPR046373">
    <property type="entry name" value="Acyl-CoA_Oxase/DH_mid-dom_sf"/>
</dbReference>
<dbReference type="GO" id="GO:0008470">
    <property type="term" value="F:3-methylbutanoyl-CoA dehydrogenase activity"/>
    <property type="evidence" value="ECO:0007669"/>
    <property type="project" value="TreeGrafter"/>
</dbReference>
<organism evidence="4 5">
    <name type="scientific">Bordetella ansorpii</name>
    <dbReference type="NCBI Taxonomy" id="288768"/>
    <lineage>
        <taxon>Bacteria</taxon>
        <taxon>Pseudomonadati</taxon>
        <taxon>Pseudomonadota</taxon>
        <taxon>Betaproteobacteria</taxon>
        <taxon>Burkholderiales</taxon>
        <taxon>Alcaligenaceae</taxon>
        <taxon>Bordetella</taxon>
    </lineage>
</organism>
<dbReference type="PANTHER" id="PTHR43884:SF12">
    <property type="entry name" value="ISOVALERYL-COA DEHYDROGENASE, MITOCHONDRIAL-RELATED"/>
    <property type="match status" value="1"/>
</dbReference>
<dbReference type="Proteomes" id="UP000077037">
    <property type="component" value="Unassembled WGS sequence"/>
</dbReference>